<organism evidence="3 4">
    <name type="scientific">Phaeovibrio sulfidiphilus</name>
    <dbReference type="NCBI Taxonomy" id="1220600"/>
    <lineage>
        <taxon>Bacteria</taxon>
        <taxon>Pseudomonadati</taxon>
        <taxon>Pseudomonadota</taxon>
        <taxon>Alphaproteobacteria</taxon>
        <taxon>Rhodospirillales</taxon>
        <taxon>Rhodospirillaceae</taxon>
        <taxon>Phaeovibrio</taxon>
    </lineage>
</organism>
<dbReference type="Proteomes" id="UP000631034">
    <property type="component" value="Unassembled WGS sequence"/>
</dbReference>
<evidence type="ECO:0000256" key="1">
    <source>
        <dbReference type="SAM" id="MobiDB-lite"/>
    </source>
</evidence>
<proteinExistence type="predicted"/>
<feature type="transmembrane region" description="Helical" evidence="2">
    <location>
        <begin position="98"/>
        <end position="119"/>
    </location>
</feature>
<dbReference type="RefSeq" id="WP_192532962.1">
    <property type="nucleotide sequence ID" value="NZ_JACZHT010000001.1"/>
</dbReference>
<keyword evidence="2" id="KW-0812">Transmembrane</keyword>
<dbReference type="AlphaFoldDB" id="A0A8J7CPU1"/>
<name>A0A8J7CPU1_9PROT</name>
<keyword evidence="2" id="KW-0472">Membrane</keyword>
<dbReference type="EMBL" id="JACZHT010000001">
    <property type="protein sequence ID" value="MBE1236075.1"/>
    <property type="molecule type" value="Genomic_DNA"/>
</dbReference>
<keyword evidence="2" id="KW-1133">Transmembrane helix</keyword>
<protein>
    <submittedName>
        <fullName evidence="3">Uncharacterized protein</fullName>
    </submittedName>
</protein>
<feature type="region of interest" description="Disordered" evidence="1">
    <location>
        <begin position="63"/>
        <end position="88"/>
    </location>
</feature>
<gene>
    <name evidence="3" type="ORF">IHV25_00170</name>
</gene>
<accession>A0A8J7CPU1</accession>
<evidence type="ECO:0000313" key="3">
    <source>
        <dbReference type="EMBL" id="MBE1236075.1"/>
    </source>
</evidence>
<reference evidence="3" key="1">
    <citation type="submission" date="2020-10" db="EMBL/GenBank/DDBJ databases">
        <title>Genome sequence of the unusual species of purple photosynthetic bacteria, Phaeovibrio sulfidiphilus DSM 23193, type strain.</title>
        <authorList>
            <person name="Kyndt J.A."/>
            <person name="Meyer T.E."/>
        </authorList>
    </citation>
    <scope>NUCLEOTIDE SEQUENCE</scope>
    <source>
        <strain evidence="3">DSM 23193</strain>
    </source>
</reference>
<keyword evidence="4" id="KW-1185">Reference proteome</keyword>
<comment type="caution">
    <text evidence="3">The sequence shown here is derived from an EMBL/GenBank/DDBJ whole genome shotgun (WGS) entry which is preliminary data.</text>
</comment>
<sequence length="215" mass="22463">MTLKTIAGVMVPAFQRSGSRGRGGRSVGREALRAAALSRSGPGLHRGARTAAHRGAMVGALAGARSGPRSGSPVGRAEAPSARSGGWSGFRVSARSAALARGLAVWALLAAVLVLGLPAEAGAGNRSIQIVNASKEAYCYAYLSPRGQENWTELSFGTSCMGPGETWRLPLVDDTVGQWDLRLRNDSGDYRDYPPIEAATTIKLTLLDNGLCKVN</sequence>
<evidence type="ECO:0000313" key="4">
    <source>
        <dbReference type="Proteomes" id="UP000631034"/>
    </source>
</evidence>
<evidence type="ECO:0000256" key="2">
    <source>
        <dbReference type="SAM" id="Phobius"/>
    </source>
</evidence>